<dbReference type="Proteomes" id="UP000636010">
    <property type="component" value="Unassembled WGS sequence"/>
</dbReference>
<dbReference type="EC" id="2.7.13.3" evidence="2"/>
<dbReference type="InterPro" id="IPR036890">
    <property type="entry name" value="HATPase_C_sf"/>
</dbReference>
<keyword evidence="9" id="KW-1185">Reference proteome</keyword>
<dbReference type="PANTHER" id="PTHR24421:SF10">
    <property type="entry name" value="NITRATE_NITRITE SENSOR PROTEIN NARQ"/>
    <property type="match status" value="1"/>
</dbReference>
<evidence type="ECO:0000256" key="5">
    <source>
        <dbReference type="ARBA" id="ARBA00023012"/>
    </source>
</evidence>
<dbReference type="EMBL" id="BMEC01000001">
    <property type="protein sequence ID" value="GGC19969.1"/>
    <property type="molecule type" value="Genomic_DNA"/>
</dbReference>
<sequence>MTESGPEYFFIIASGTAILMLLVTFIIAFLFIHQRKYFEHQRKLAHLDAKYQEETMKAQMEMQEKTLEYVGRELHDNIGQILSLIKLNLSNPEPEQIRESKGLVSNAIKDLRALSHRMNLNWANEISLIDFIESEAKKIRNIGSFKVYFEQHGQLSIENTENKVVLFRIIQECINNTIKHSAAEEISFTIPENQHLVLKDNGKGFDLGEVERGSGLVNLQQRAKVIGAELLINSKPGEGTRIDIYLPQNKA</sequence>
<evidence type="ECO:0000313" key="9">
    <source>
        <dbReference type="Proteomes" id="UP000636010"/>
    </source>
</evidence>
<dbReference type="Gene3D" id="3.30.565.10">
    <property type="entry name" value="Histidine kinase-like ATPase, C-terminal domain"/>
    <property type="match status" value="1"/>
</dbReference>
<dbReference type="PANTHER" id="PTHR24421">
    <property type="entry name" value="NITRATE/NITRITE SENSOR PROTEIN NARX-RELATED"/>
    <property type="match status" value="1"/>
</dbReference>
<evidence type="ECO:0000256" key="1">
    <source>
        <dbReference type="ARBA" id="ARBA00000085"/>
    </source>
</evidence>
<reference evidence="9" key="1">
    <citation type="journal article" date="2019" name="Int. J. Syst. Evol. Microbiol.">
        <title>The Global Catalogue of Microorganisms (GCM) 10K type strain sequencing project: providing services to taxonomists for standard genome sequencing and annotation.</title>
        <authorList>
            <consortium name="The Broad Institute Genomics Platform"/>
            <consortium name="The Broad Institute Genome Sequencing Center for Infectious Disease"/>
            <person name="Wu L."/>
            <person name="Ma J."/>
        </authorList>
    </citation>
    <scope>NUCLEOTIDE SEQUENCE [LARGE SCALE GENOMIC DNA]</scope>
    <source>
        <strain evidence="9">CGMCC 1.10832</strain>
    </source>
</reference>
<organism evidence="8 9">
    <name type="scientific">Marivirga lumbricoides</name>
    <dbReference type="NCBI Taxonomy" id="1046115"/>
    <lineage>
        <taxon>Bacteria</taxon>
        <taxon>Pseudomonadati</taxon>
        <taxon>Bacteroidota</taxon>
        <taxon>Cytophagia</taxon>
        <taxon>Cytophagales</taxon>
        <taxon>Marivirgaceae</taxon>
        <taxon>Marivirga</taxon>
    </lineage>
</organism>
<dbReference type="InterPro" id="IPR005467">
    <property type="entry name" value="His_kinase_dom"/>
</dbReference>
<dbReference type="InterPro" id="IPR003594">
    <property type="entry name" value="HATPase_dom"/>
</dbReference>
<protein>
    <recommendedName>
        <fullName evidence="2">histidine kinase</fullName>
        <ecNumber evidence="2">2.7.13.3</ecNumber>
    </recommendedName>
</protein>
<evidence type="ECO:0000256" key="3">
    <source>
        <dbReference type="ARBA" id="ARBA00022679"/>
    </source>
</evidence>
<comment type="catalytic activity">
    <reaction evidence="1">
        <text>ATP + protein L-histidine = ADP + protein N-phospho-L-histidine.</text>
        <dbReference type="EC" id="2.7.13.3"/>
    </reaction>
</comment>
<dbReference type="PROSITE" id="PS50109">
    <property type="entry name" value="HIS_KIN"/>
    <property type="match status" value="1"/>
</dbReference>
<evidence type="ECO:0000313" key="8">
    <source>
        <dbReference type="EMBL" id="GGC19969.1"/>
    </source>
</evidence>
<feature type="transmembrane region" description="Helical" evidence="6">
    <location>
        <begin position="6"/>
        <end position="32"/>
    </location>
</feature>
<evidence type="ECO:0000256" key="4">
    <source>
        <dbReference type="ARBA" id="ARBA00022777"/>
    </source>
</evidence>
<dbReference type="SUPFAM" id="SSF55874">
    <property type="entry name" value="ATPase domain of HSP90 chaperone/DNA topoisomerase II/histidine kinase"/>
    <property type="match status" value="1"/>
</dbReference>
<evidence type="ECO:0000256" key="6">
    <source>
        <dbReference type="SAM" id="Phobius"/>
    </source>
</evidence>
<gene>
    <name evidence="8" type="ORF">GCM10011506_01290</name>
</gene>
<keyword evidence="6" id="KW-0472">Membrane</keyword>
<dbReference type="Pfam" id="PF02518">
    <property type="entry name" value="HATPase_c"/>
    <property type="match status" value="1"/>
</dbReference>
<keyword evidence="5" id="KW-0902">Two-component regulatory system</keyword>
<dbReference type="CDD" id="cd16917">
    <property type="entry name" value="HATPase_UhpB-NarQ-NarX-like"/>
    <property type="match status" value="1"/>
</dbReference>
<keyword evidence="4" id="KW-0418">Kinase</keyword>
<accession>A0ABQ1LAQ9</accession>
<name>A0ABQ1LAQ9_9BACT</name>
<keyword evidence="6" id="KW-1133">Transmembrane helix</keyword>
<dbReference type="RefSeq" id="WP_188459870.1">
    <property type="nucleotide sequence ID" value="NZ_BAABHU010000001.1"/>
</dbReference>
<evidence type="ECO:0000259" key="7">
    <source>
        <dbReference type="PROSITE" id="PS50109"/>
    </source>
</evidence>
<keyword evidence="6" id="KW-0812">Transmembrane</keyword>
<dbReference type="InterPro" id="IPR050482">
    <property type="entry name" value="Sensor_HK_TwoCompSys"/>
</dbReference>
<comment type="caution">
    <text evidence="8">The sequence shown here is derived from an EMBL/GenBank/DDBJ whole genome shotgun (WGS) entry which is preliminary data.</text>
</comment>
<evidence type="ECO:0000256" key="2">
    <source>
        <dbReference type="ARBA" id="ARBA00012438"/>
    </source>
</evidence>
<proteinExistence type="predicted"/>
<keyword evidence="3" id="KW-0808">Transferase</keyword>
<feature type="domain" description="Histidine kinase" evidence="7">
    <location>
        <begin position="69"/>
        <end position="250"/>
    </location>
</feature>